<organism evidence="2 3">
    <name type="scientific">Atopomonas hussainii</name>
    <dbReference type="NCBI Taxonomy" id="1429083"/>
    <lineage>
        <taxon>Bacteria</taxon>
        <taxon>Pseudomonadati</taxon>
        <taxon>Pseudomonadota</taxon>
        <taxon>Gammaproteobacteria</taxon>
        <taxon>Pseudomonadales</taxon>
        <taxon>Pseudomonadaceae</taxon>
        <taxon>Atopomonas</taxon>
    </lineage>
</organism>
<gene>
    <name evidence="2" type="ORF">SAMN05216214_11347</name>
</gene>
<accession>A0A1H7QRH7</accession>
<evidence type="ECO:0000259" key="1">
    <source>
        <dbReference type="Pfam" id="PF26110"/>
    </source>
</evidence>
<dbReference type="Proteomes" id="UP000185766">
    <property type="component" value="Unassembled WGS sequence"/>
</dbReference>
<name>A0A1H7QRH7_9GAMM</name>
<evidence type="ECO:0000313" key="2">
    <source>
        <dbReference type="EMBL" id="SEL50591.1"/>
    </source>
</evidence>
<dbReference type="Pfam" id="PF26110">
    <property type="entry name" value="GAPS4b_N"/>
    <property type="match status" value="1"/>
</dbReference>
<dbReference type="AlphaFoldDB" id="A0A1H7QRH7"/>
<dbReference type="RefSeq" id="WP_074869364.1">
    <property type="nucleotide sequence ID" value="NZ_FOAS01000013.1"/>
</dbReference>
<proteinExistence type="predicted"/>
<dbReference type="EMBL" id="FOAS01000013">
    <property type="protein sequence ID" value="SEL50591.1"/>
    <property type="molecule type" value="Genomic_DNA"/>
</dbReference>
<dbReference type="InterPro" id="IPR058955">
    <property type="entry name" value="GAPS4b_N"/>
</dbReference>
<keyword evidence="3" id="KW-1185">Reference proteome</keyword>
<sequence>MKSPLDTNSTILAGADLRILLNSEHISYGEINSTLKEKGIYIGENEKSITVPILSATLLTPDNFSRLIEASVDRESQPKVKGSSLKLVSESTDWITPLKDNLFENSSWLTSESSNISFTEEPEVIIDDSNTIRIPYKVTKSDYSKDWLQRELQFDAEITIRKQNGTLLLDFSSSHSSKETEVINKKITSNISKILNKANIVTSSEVEQIRFDSFNNEERIRFFKKLTAGLGKEISTGDVDNIEINIDRDGPPLPSDPQISWMKNSVKRMKIDGERLNDVFLISDEKYYQYYHIQKMDVEYTYSQGVNTGKCKICFLFSSTNRSEDDYKKSELTFSCVRLSHDNKVNTNSKRSISKFINESLKKLIDAKFNECIGTTL</sequence>
<protein>
    <recommendedName>
        <fullName evidence="1">GAPS4b N-terminal domain-containing protein</fullName>
    </recommendedName>
</protein>
<feature type="domain" description="GAPS4b N-terminal" evidence="1">
    <location>
        <begin position="16"/>
        <end position="76"/>
    </location>
</feature>
<evidence type="ECO:0000313" key="3">
    <source>
        <dbReference type="Proteomes" id="UP000185766"/>
    </source>
</evidence>
<reference evidence="2 3" key="1">
    <citation type="submission" date="2016-10" db="EMBL/GenBank/DDBJ databases">
        <authorList>
            <person name="de Groot N.N."/>
        </authorList>
    </citation>
    <scope>NUCLEOTIDE SEQUENCE [LARGE SCALE GENOMIC DNA]</scope>
    <source>
        <strain evidence="2 3">JCM 19513</strain>
    </source>
</reference>